<keyword evidence="1" id="KW-1133">Transmembrane helix</keyword>
<dbReference type="AlphaFoldDB" id="A0A0R1ZTQ4"/>
<dbReference type="PATRIC" id="fig|1291052.5.peg.1364"/>
<keyword evidence="1" id="KW-0472">Membrane</keyword>
<reference evidence="2 3" key="1">
    <citation type="journal article" date="2015" name="Genome Announc.">
        <title>Expanding the biotechnology potential of lactobacilli through comparative genomics of 213 strains and associated genera.</title>
        <authorList>
            <person name="Sun Z."/>
            <person name="Harris H.M."/>
            <person name="McCann A."/>
            <person name="Guo C."/>
            <person name="Argimon S."/>
            <person name="Zhang W."/>
            <person name="Yang X."/>
            <person name="Jeffery I.B."/>
            <person name="Cooney J.C."/>
            <person name="Kagawa T.F."/>
            <person name="Liu W."/>
            <person name="Song Y."/>
            <person name="Salvetti E."/>
            <person name="Wrobel A."/>
            <person name="Rasinkangas P."/>
            <person name="Parkhill J."/>
            <person name="Rea M.C."/>
            <person name="O'Sullivan O."/>
            <person name="Ritari J."/>
            <person name="Douillard F.P."/>
            <person name="Paul Ross R."/>
            <person name="Yang R."/>
            <person name="Briner A.E."/>
            <person name="Felis G.E."/>
            <person name="de Vos W.M."/>
            <person name="Barrangou R."/>
            <person name="Klaenhammer T.R."/>
            <person name="Caufield P.W."/>
            <person name="Cui Y."/>
            <person name="Zhang H."/>
            <person name="O'Toole P.W."/>
        </authorList>
    </citation>
    <scope>NUCLEOTIDE SEQUENCE [LARGE SCALE GENOMIC DNA]</scope>
    <source>
        <strain evidence="2 3">DSM 20505</strain>
    </source>
</reference>
<organism evidence="2 3">
    <name type="scientific">Lacticaseibacillus sharpeae JCM 1186 = DSM 20505</name>
    <dbReference type="NCBI Taxonomy" id="1291052"/>
    <lineage>
        <taxon>Bacteria</taxon>
        <taxon>Bacillati</taxon>
        <taxon>Bacillota</taxon>
        <taxon>Bacilli</taxon>
        <taxon>Lactobacillales</taxon>
        <taxon>Lactobacillaceae</taxon>
        <taxon>Lacticaseibacillus</taxon>
    </lineage>
</organism>
<dbReference type="EMBL" id="AYYO01000022">
    <property type="protein sequence ID" value="KRM55451.1"/>
    <property type="molecule type" value="Genomic_DNA"/>
</dbReference>
<protein>
    <submittedName>
        <fullName evidence="2">Uncharacterized protein</fullName>
    </submittedName>
</protein>
<feature type="transmembrane region" description="Helical" evidence="1">
    <location>
        <begin position="12"/>
        <end position="31"/>
    </location>
</feature>
<dbReference type="Proteomes" id="UP000051679">
    <property type="component" value="Unassembled WGS sequence"/>
</dbReference>
<keyword evidence="1" id="KW-0812">Transmembrane</keyword>
<evidence type="ECO:0000313" key="2">
    <source>
        <dbReference type="EMBL" id="KRM55451.1"/>
    </source>
</evidence>
<sequence length="185" mass="20184">MVEKLSGSTLWFGIFFIVVLILALILGTISTSRQQLIAKTKFDLDDVGLKDRAKLIAQYFSPRTGKLRSASGLFAVVFVIGAVASWFTASSADYPDPTWVYLAVFVLIVGALGTLATDGLVIYVQNKMTADYQQQVKDGKKNELQFMPADAKAVERSWMIRGAAYVALLGLVWIGVNLALSTVLI</sequence>
<proteinExistence type="predicted"/>
<name>A0A0R1ZTQ4_9LACO</name>
<keyword evidence="3" id="KW-1185">Reference proteome</keyword>
<gene>
    <name evidence="2" type="ORF">FC18_GL001346</name>
</gene>
<feature type="transmembrane region" description="Helical" evidence="1">
    <location>
        <begin position="99"/>
        <end position="124"/>
    </location>
</feature>
<evidence type="ECO:0000313" key="3">
    <source>
        <dbReference type="Proteomes" id="UP000051679"/>
    </source>
</evidence>
<feature type="transmembrane region" description="Helical" evidence="1">
    <location>
        <begin position="162"/>
        <end position="184"/>
    </location>
</feature>
<feature type="transmembrane region" description="Helical" evidence="1">
    <location>
        <begin position="70"/>
        <end position="87"/>
    </location>
</feature>
<comment type="caution">
    <text evidence="2">The sequence shown here is derived from an EMBL/GenBank/DDBJ whole genome shotgun (WGS) entry which is preliminary data.</text>
</comment>
<evidence type="ECO:0000256" key="1">
    <source>
        <dbReference type="SAM" id="Phobius"/>
    </source>
</evidence>
<accession>A0A0R1ZTQ4</accession>